<keyword evidence="1" id="KW-0472">Membrane</keyword>
<dbReference type="PANTHER" id="PTHR33121:SF70">
    <property type="entry name" value="SIGNALING PROTEIN YKOW"/>
    <property type="match status" value="1"/>
</dbReference>
<accession>A0A5S5D5X0</accession>
<keyword evidence="1" id="KW-0812">Transmembrane</keyword>
<name>A0A5S5D5X0_9ACTN</name>
<dbReference type="SMART" id="SM00052">
    <property type="entry name" value="EAL"/>
    <property type="match status" value="1"/>
</dbReference>
<gene>
    <name evidence="4" type="ORF">BD833_101533</name>
</gene>
<dbReference type="SMART" id="SM00267">
    <property type="entry name" value="GGDEF"/>
    <property type="match status" value="1"/>
</dbReference>
<evidence type="ECO:0000313" key="4">
    <source>
        <dbReference type="EMBL" id="TYP90814.1"/>
    </source>
</evidence>
<feature type="transmembrane region" description="Helical" evidence="1">
    <location>
        <begin position="141"/>
        <end position="163"/>
    </location>
</feature>
<proteinExistence type="predicted"/>
<dbReference type="Proteomes" id="UP000322499">
    <property type="component" value="Unassembled WGS sequence"/>
</dbReference>
<feature type="transmembrane region" description="Helical" evidence="1">
    <location>
        <begin position="100"/>
        <end position="121"/>
    </location>
</feature>
<dbReference type="InterPro" id="IPR000160">
    <property type="entry name" value="GGDEF_dom"/>
</dbReference>
<protein>
    <submittedName>
        <fullName evidence="4">Diguanylate cyclase/phosphodiesterase</fullName>
    </submittedName>
</protein>
<dbReference type="Gene3D" id="3.20.20.450">
    <property type="entry name" value="EAL domain"/>
    <property type="match status" value="1"/>
</dbReference>
<feature type="domain" description="EAL" evidence="2">
    <location>
        <begin position="323"/>
        <end position="580"/>
    </location>
</feature>
<dbReference type="CDD" id="cd01948">
    <property type="entry name" value="EAL"/>
    <property type="match status" value="1"/>
</dbReference>
<keyword evidence="5" id="KW-1185">Reference proteome</keyword>
<evidence type="ECO:0000256" key="1">
    <source>
        <dbReference type="SAM" id="Phobius"/>
    </source>
</evidence>
<feature type="transmembrane region" description="Helical" evidence="1">
    <location>
        <begin position="46"/>
        <end position="65"/>
    </location>
</feature>
<comment type="caution">
    <text evidence="4">The sequence shown here is derived from an EMBL/GenBank/DDBJ whole genome shotgun (WGS) entry which is preliminary data.</text>
</comment>
<dbReference type="EMBL" id="VNHW01000001">
    <property type="protein sequence ID" value="TYP90814.1"/>
    <property type="molecule type" value="Genomic_DNA"/>
</dbReference>
<keyword evidence="1" id="KW-1133">Transmembrane helix</keyword>
<evidence type="ECO:0000259" key="3">
    <source>
        <dbReference type="PROSITE" id="PS50887"/>
    </source>
</evidence>
<dbReference type="InterPro" id="IPR001633">
    <property type="entry name" value="EAL_dom"/>
</dbReference>
<dbReference type="InterPro" id="IPR050706">
    <property type="entry name" value="Cyclic-di-GMP_PDE-like"/>
</dbReference>
<dbReference type="SUPFAM" id="SSF141868">
    <property type="entry name" value="EAL domain-like"/>
    <property type="match status" value="1"/>
</dbReference>
<dbReference type="CDD" id="cd01949">
    <property type="entry name" value="GGDEF"/>
    <property type="match status" value="1"/>
</dbReference>
<dbReference type="Pfam" id="PF00563">
    <property type="entry name" value="EAL"/>
    <property type="match status" value="1"/>
</dbReference>
<dbReference type="Pfam" id="PF00990">
    <property type="entry name" value="GGDEF"/>
    <property type="match status" value="1"/>
</dbReference>
<dbReference type="PANTHER" id="PTHR33121">
    <property type="entry name" value="CYCLIC DI-GMP PHOSPHODIESTERASE PDEF"/>
    <property type="match status" value="1"/>
</dbReference>
<sequence length="585" mass="60275">MSRTAPDLATPRVVARITGLLTAMGGLAAVALVLGTPGGLDHVHPGVAVLGPLTTLLGLAVIRWGHLVPRGFFQVLLAVGVMGIGVFAHHSPTVSGAVAVLALAVFAAMAAFLFFSLAWGLGFLAELLVIGAVVVVLRGDIAAGTAGVLAVLVLGSAGAIGVLGRRAASAEEDALTGLVNRRGFDEALDAAVRTALYRGEPLSAALFDLDHFKAVNDTSGHAAGDQLLRSVADAWRPRLPRGAVLARHGGDEFSLLLPGFDGDRALRCAEELRAALPGIGTSVGVTQLEVGDAPSDLMRRADAALYRGKTLGRGRSELDAGGQSPLARDLAAALAAGPGGGLAVHLQPIVTTHDGGLAGVEALVRWTSPGRGAVPPAEFVPVAEQEGLVGALGAFVWATACRDARTLSEATGRALFLTVNVSGLELYDPGFPDRVLAALEAAGWPAARTVVEVTESLVEAETARSVAALHVLREHGLRVAIDDFGTGYSALSRLDTLPTDYLKLDNSFVATITTSSRRARLLRSVVALADALELVLVAEGVETPEQARALRELGCPLAQGYLYGRPAPVAELVAELARTTAAVRA</sequence>
<dbReference type="SUPFAM" id="SSF55073">
    <property type="entry name" value="Nucleotide cyclase"/>
    <property type="match status" value="1"/>
</dbReference>
<dbReference type="NCBIfam" id="TIGR00254">
    <property type="entry name" value="GGDEF"/>
    <property type="match status" value="1"/>
</dbReference>
<dbReference type="AlphaFoldDB" id="A0A5S5D5X0"/>
<dbReference type="PROSITE" id="PS50887">
    <property type="entry name" value="GGDEF"/>
    <property type="match status" value="1"/>
</dbReference>
<dbReference type="GO" id="GO:0071111">
    <property type="term" value="F:cyclic-guanylate-specific phosphodiesterase activity"/>
    <property type="evidence" value="ECO:0007669"/>
    <property type="project" value="InterPro"/>
</dbReference>
<evidence type="ECO:0000313" key="5">
    <source>
        <dbReference type="Proteomes" id="UP000322499"/>
    </source>
</evidence>
<reference evidence="4 5" key="1">
    <citation type="submission" date="2019-07" db="EMBL/GenBank/DDBJ databases">
        <title>Genomic Encyclopedia of Archaeal and Bacterial Type Strains, Phase II (KMG-II): from individual species to whole genera.</title>
        <authorList>
            <person name="Goeker M."/>
        </authorList>
    </citation>
    <scope>NUCLEOTIDE SEQUENCE [LARGE SCALE GENOMIC DNA]</scope>
    <source>
        <strain evidence="4 5">DSM 46842</strain>
    </source>
</reference>
<dbReference type="InterPro" id="IPR043128">
    <property type="entry name" value="Rev_trsase/Diguanyl_cyclase"/>
</dbReference>
<evidence type="ECO:0000259" key="2">
    <source>
        <dbReference type="PROSITE" id="PS50883"/>
    </source>
</evidence>
<dbReference type="InterPro" id="IPR035919">
    <property type="entry name" value="EAL_sf"/>
</dbReference>
<dbReference type="InterPro" id="IPR029787">
    <property type="entry name" value="Nucleotide_cyclase"/>
</dbReference>
<dbReference type="RefSeq" id="WP_166531542.1">
    <property type="nucleotide sequence ID" value="NZ_VNHW01000001.1"/>
</dbReference>
<feature type="transmembrane region" description="Helical" evidence="1">
    <location>
        <begin position="13"/>
        <end position="34"/>
    </location>
</feature>
<feature type="transmembrane region" description="Helical" evidence="1">
    <location>
        <begin position="71"/>
        <end position="88"/>
    </location>
</feature>
<dbReference type="PROSITE" id="PS50883">
    <property type="entry name" value="EAL"/>
    <property type="match status" value="1"/>
</dbReference>
<dbReference type="Gene3D" id="3.30.70.270">
    <property type="match status" value="1"/>
</dbReference>
<organism evidence="4 5">
    <name type="scientific">Blastococcus xanthinilyticus</name>
    <dbReference type="NCBI Taxonomy" id="1564164"/>
    <lineage>
        <taxon>Bacteria</taxon>
        <taxon>Bacillati</taxon>
        <taxon>Actinomycetota</taxon>
        <taxon>Actinomycetes</taxon>
        <taxon>Geodermatophilales</taxon>
        <taxon>Geodermatophilaceae</taxon>
        <taxon>Blastococcus</taxon>
    </lineage>
</organism>
<feature type="domain" description="GGDEF" evidence="3">
    <location>
        <begin position="200"/>
        <end position="321"/>
    </location>
</feature>